<feature type="transmembrane region" description="Helical" evidence="1">
    <location>
        <begin position="91"/>
        <end position="109"/>
    </location>
</feature>
<dbReference type="AlphaFoldDB" id="A0A6J4QMP1"/>
<feature type="transmembrane region" description="Helical" evidence="1">
    <location>
        <begin position="65"/>
        <end position="85"/>
    </location>
</feature>
<evidence type="ECO:0000256" key="1">
    <source>
        <dbReference type="SAM" id="Phobius"/>
    </source>
</evidence>
<evidence type="ECO:0000313" key="2">
    <source>
        <dbReference type="EMBL" id="CAA9441599.1"/>
    </source>
</evidence>
<gene>
    <name evidence="2" type="ORF">AVDCRST_MAG14-7</name>
</gene>
<protein>
    <submittedName>
        <fullName evidence="2">Uncharacterized protein</fullName>
    </submittedName>
</protein>
<dbReference type="EMBL" id="CADCVG010000001">
    <property type="protein sequence ID" value="CAA9441599.1"/>
    <property type="molecule type" value="Genomic_DNA"/>
</dbReference>
<keyword evidence="1" id="KW-1133">Transmembrane helix</keyword>
<organism evidence="2">
    <name type="scientific">uncultured Rubrobacteraceae bacterium</name>
    <dbReference type="NCBI Taxonomy" id="349277"/>
    <lineage>
        <taxon>Bacteria</taxon>
        <taxon>Bacillati</taxon>
        <taxon>Actinomycetota</taxon>
        <taxon>Rubrobacteria</taxon>
        <taxon>Rubrobacterales</taxon>
        <taxon>Rubrobacteraceae</taxon>
        <taxon>environmental samples</taxon>
    </lineage>
</organism>
<name>A0A6J4QMP1_9ACTN</name>
<reference evidence="2" key="1">
    <citation type="submission" date="2020-02" db="EMBL/GenBank/DDBJ databases">
        <authorList>
            <person name="Meier V. D."/>
        </authorList>
    </citation>
    <scope>NUCLEOTIDE SEQUENCE</scope>
    <source>
        <strain evidence="2">AVDCRST_MAG14</strain>
    </source>
</reference>
<proteinExistence type="predicted"/>
<sequence>MSSHWRLVARNTAWIIALAIPVGAAIFYIYSEAHAGGFLYGVGTGVLSLVSMALTVSLLTGRSRVVRVIGAVSFVVRYGFVMLILGVPAYLGLWPVVGMLGGFAGVYLLENVILLPGMMRAVGEARV</sequence>
<feature type="transmembrane region" description="Helical" evidence="1">
    <location>
        <begin position="37"/>
        <end position="58"/>
    </location>
</feature>
<feature type="transmembrane region" description="Helical" evidence="1">
    <location>
        <begin position="12"/>
        <end position="31"/>
    </location>
</feature>
<keyword evidence="1" id="KW-0812">Transmembrane</keyword>
<keyword evidence="1" id="KW-0472">Membrane</keyword>
<accession>A0A6J4QMP1</accession>